<dbReference type="SUPFAM" id="SSF53223">
    <property type="entry name" value="Aminoacid dehydrogenase-like, N-terminal domain"/>
    <property type="match status" value="1"/>
</dbReference>
<feature type="domain" description="Glutamate/phenylalanine/leucine/valine/L-tryptophan dehydrogenase C-terminal" evidence="5">
    <location>
        <begin position="178"/>
        <end position="389"/>
    </location>
</feature>
<proteinExistence type="inferred from homology"/>
<dbReference type="InterPro" id="IPR006095">
    <property type="entry name" value="Glu/Leu/Phe/Val/Trp_DH"/>
</dbReference>
<dbReference type="PRINTS" id="PR00082">
    <property type="entry name" value="GLFDHDRGNASE"/>
</dbReference>
<name>A0ABP8MJ37_9BACT</name>
<gene>
    <name evidence="6" type="ORF">GCM10023156_16400</name>
</gene>
<dbReference type="RefSeq" id="WP_345321002.1">
    <property type="nucleotide sequence ID" value="NZ_BAABGA010000018.1"/>
</dbReference>
<dbReference type="PANTHER" id="PTHR42722">
    <property type="entry name" value="LEUCINE DEHYDROGENASE"/>
    <property type="match status" value="1"/>
</dbReference>
<sequence>MQVSTTTKSDTETKAEDSSADTSSCVEFDYQLETLDCHDIPGFAGHELVISCTDAKAGLRAFIAIHDTSLGPALGGCRMWRYASDEEALTDALRLSQGMSYKHAVADTQQGGGKAVIVGDPRRDKSDALFQAFGRFVDSLGGQYVTAEDVGVSVDNMVSVRQQTKHVVGLPTSMGSSGDPSPITAYGVYCGIQAAVALKQRRAYDVRARLDDVTVAVQGVGNVGYALCRHLYNAGAKLVVTDVHQSNVTRACTDFSATSVAPEAIYDVTADVFAPCALGGTVNSQTALRLKSAIVAGAANNQLAEPAVAKTLTDRNILYAPDYVINAGGIINISYEKQGYNLDKAMRHTERIGETLTEIFQRAKTEEISTAEVADRIAQERLGASTSRQ</sequence>
<dbReference type="PANTHER" id="PTHR42722:SF1">
    <property type="entry name" value="VALINE DEHYDROGENASE"/>
    <property type="match status" value="1"/>
</dbReference>
<comment type="caution">
    <text evidence="6">The sequence shown here is derived from an EMBL/GenBank/DDBJ whole genome shotgun (WGS) entry which is preliminary data.</text>
</comment>
<evidence type="ECO:0000256" key="3">
    <source>
        <dbReference type="ARBA" id="ARBA00023027"/>
    </source>
</evidence>
<dbReference type="CDD" id="cd01075">
    <property type="entry name" value="NAD_bind_Leu_Phe_Val_DH"/>
    <property type="match status" value="1"/>
</dbReference>
<evidence type="ECO:0000313" key="7">
    <source>
        <dbReference type="Proteomes" id="UP001500840"/>
    </source>
</evidence>
<evidence type="ECO:0000256" key="1">
    <source>
        <dbReference type="ARBA" id="ARBA00006382"/>
    </source>
</evidence>
<keyword evidence="2 4" id="KW-0560">Oxidoreductase</keyword>
<protein>
    <submittedName>
        <fullName evidence="6">Leucine dehydrogenase</fullName>
    </submittedName>
</protein>
<dbReference type="InterPro" id="IPR016211">
    <property type="entry name" value="Glu/Phe/Leu/Val/Trp_DH_bac/arc"/>
</dbReference>
<evidence type="ECO:0000313" key="6">
    <source>
        <dbReference type="EMBL" id="GAA4450303.1"/>
    </source>
</evidence>
<evidence type="ECO:0000256" key="2">
    <source>
        <dbReference type="ARBA" id="ARBA00023002"/>
    </source>
</evidence>
<dbReference type="SMART" id="SM00839">
    <property type="entry name" value="ELFV_dehydrog"/>
    <property type="match status" value="1"/>
</dbReference>
<accession>A0ABP8MJ37</accession>
<dbReference type="Pfam" id="PF00208">
    <property type="entry name" value="ELFV_dehydrog"/>
    <property type="match status" value="1"/>
</dbReference>
<organism evidence="6 7">
    <name type="scientific">Novipirellula rosea</name>
    <dbReference type="NCBI Taxonomy" id="1031540"/>
    <lineage>
        <taxon>Bacteria</taxon>
        <taxon>Pseudomonadati</taxon>
        <taxon>Planctomycetota</taxon>
        <taxon>Planctomycetia</taxon>
        <taxon>Pirellulales</taxon>
        <taxon>Pirellulaceae</taxon>
        <taxon>Novipirellula</taxon>
    </lineage>
</organism>
<comment type="similarity">
    <text evidence="1 4">Belongs to the Glu/Leu/Phe/Val dehydrogenases family.</text>
</comment>
<dbReference type="PIRSF" id="PIRSF000188">
    <property type="entry name" value="Phe_leu_dh"/>
    <property type="match status" value="1"/>
</dbReference>
<dbReference type="Pfam" id="PF02812">
    <property type="entry name" value="ELFV_dehydrog_N"/>
    <property type="match status" value="1"/>
</dbReference>
<evidence type="ECO:0000256" key="4">
    <source>
        <dbReference type="RuleBase" id="RU004417"/>
    </source>
</evidence>
<dbReference type="EMBL" id="BAABGA010000018">
    <property type="protein sequence ID" value="GAA4450303.1"/>
    <property type="molecule type" value="Genomic_DNA"/>
</dbReference>
<keyword evidence="3" id="KW-0520">NAD</keyword>
<dbReference type="Proteomes" id="UP001500840">
    <property type="component" value="Unassembled WGS sequence"/>
</dbReference>
<dbReference type="Gene3D" id="3.40.50.10860">
    <property type="entry name" value="Leucine Dehydrogenase, chain A, domain 1"/>
    <property type="match status" value="1"/>
</dbReference>
<keyword evidence="7" id="KW-1185">Reference proteome</keyword>
<evidence type="ECO:0000259" key="5">
    <source>
        <dbReference type="SMART" id="SM00839"/>
    </source>
</evidence>
<reference evidence="7" key="1">
    <citation type="journal article" date="2019" name="Int. J. Syst. Evol. Microbiol.">
        <title>The Global Catalogue of Microorganisms (GCM) 10K type strain sequencing project: providing services to taxonomists for standard genome sequencing and annotation.</title>
        <authorList>
            <consortium name="The Broad Institute Genomics Platform"/>
            <consortium name="The Broad Institute Genome Sequencing Center for Infectious Disease"/>
            <person name="Wu L."/>
            <person name="Ma J."/>
        </authorList>
    </citation>
    <scope>NUCLEOTIDE SEQUENCE [LARGE SCALE GENOMIC DNA]</scope>
    <source>
        <strain evidence="7">JCM 17759</strain>
    </source>
</reference>
<dbReference type="Gene3D" id="3.40.50.720">
    <property type="entry name" value="NAD(P)-binding Rossmann-like Domain"/>
    <property type="match status" value="1"/>
</dbReference>
<dbReference type="SUPFAM" id="SSF51735">
    <property type="entry name" value="NAD(P)-binding Rossmann-fold domains"/>
    <property type="match status" value="1"/>
</dbReference>
<dbReference type="InterPro" id="IPR006096">
    <property type="entry name" value="Glu/Leu/Phe/Val/Trp_DH_C"/>
</dbReference>
<dbReference type="InterPro" id="IPR006097">
    <property type="entry name" value="Glu/Leu/Phe/Val/Trp_DH_dimer"/>
</dbReference>
<dbReference type="InterPro" id="IPR046346">
    <property type="entry name" value="Aminoacid_DH-like_N_sf"/>
</dbReference>
<dbReference type="InterPro" id="IPR036291">
    <property type="entry name" value="NAD(P)-bd_dom_sf"/>
</dbReference>